<dbReference type="Proteomes" id="UP001235939">
    <property type="component" value="Chromosome 18"/>
</dbReference>
<dbReference type="PANTHER" id="PTHR11909">
    <property type="entry name" value="CASEIN KINASE-RELATED"/>
    <property type="match status" value="1"/>
</dbReference>
<accession>A0ABY6LG16</accession>
<comment type="subcellular location">
    <subcellularLocation>
        <location evidence="1">Nucleus</location>
    </subcellularLocation>
</comment>
<reference evidence="3 4" key="1">
    <citation type="submission" date="2022-01" db="EMBL/GenBank/DDBJ databases">
        <title>A chromosomal length assembly of Cordylochernes scorpioides.</title>
        <authorList>
            <person name="Zeh D."/>
            <person name="Zeh J."/>
        </authorList>
    </citation>
    <scope>NUCLEOTIDE SEQUENCE [LARGE SCALE GENOMIC DNA]</scope>
    <source>
        <strain evidence="3">IN4F17</strain>
        <tissue evidence="3">Whole Body</tissue>
    </source>
</reference>
<dbReference type="InterPro" id="IPR011009">
    <property type="entry name" value="Kinase-like_dom_sf"/>
</dbReference>
<dbReference type="Pfam" id="PF01498">
    <property type="entry name" value="HTH_Tnp_Tc3_2"/>
    <property type="match status" value="1"/>
</dbReference>
<gene>
    <name evidence="3" type="ORF">LAZ67_18001602</name>
</gene>
<dbReference type="Gene3D" id="1.10.510.10">
    <property type="entry name" value="Transferase(Phosphotransferase) domain 1"/>
    <property type="match status" value="1"/>
</dbReference>
<feature type="domain" description="Transposase Tc1-like" evidence="2">
    <location>
        <begin position="215"/>
        <end position="283"/>
    </location>
</feature>
<keyword evidence="4" id="KW-1185">Reference proteome</keyword>
<dbReference type="InterPro" id="IPR050235">
    <property type="entry name" value="CK1_Ser-Thr_kinase"/>
</dbReference>
<evidence type="ECO:0000259" key="2">
    <source>
        <dbReference type="Pfam" id="PF01498"/>
    </source>
</evidence>
<dbReference type="InterPro" id="IPR002492">
    <property type="entry name" value="Transposase_Tc1-like"/>
</dbReference>
<proteinExistence type="predicted"/>
<evidence type="ECO:0000313" key="4">
    <source>
        <dbReference type="Proteomes" id="UP001235939"/>
    </source>
</evidence>
<organism evidence="3 4">
    <name type="scientific">Cordylochernes scorpioides</name>
    <dbReference type="NCBI Taxonomy" id="51811"/>
    <lineage>
        <taxon>Eukaryota</taxon>
        <taxon>Metazoa</taxon>
        <taxon>Ecdysozoa</taxon>
        <taxon>Arthropoda</taxon>
        <taxon>Chelicerata</taxon>
        <taxon>Arachnida</taxon>
        <taxon>Pseudoscorpiones</taxon>
        <taxon>Cheliferoidea</taxon>
        <taxon>Chernetidae</taxon>
        <taxon>Cordylochernes</taxon>
    </lineage>
</organism>
<dbReference type="SUPFAM" id="SSF46689">
    <property type="entry name" value="Homeodomain-like"/>
    <property type="match status" value="1"/>
</dbReference>
<dbReference type="InterPro" id="IPR036397">
    <property type="entry name" value="RNaseH_sf"/>
</dbReference>
<evidence type="ECO:0000256" key="1">
    <source>
        <dbReference type="ARBA" id="ARBA00004123"/>
    </source>
</evidence>
<dbReference type="SUPFAM" id="SSF56112">
    <property type="entry name" value="Protein kinase-like (PK-like)"/>
    <property type="match status" value="1"/>
</dbReference>
<dbReference type="InterPro" id="IPR009057">
    <property type="entry name" value="Homeodomain-like_sf"/>
</dbReference>
<sequence length="486" mass="56235">MCTEQSRRDDLEALGHMFMYFLRGSLPWQGLKADTLKERYQKIGDTKRSTPIEVLCEGHPGMGCAEMGIYLRYVRRLDFFETPDYNYLRKLFQDLFERLQFANDGEFDWSGKNLESKIFDTKSFSKIFSHTFDILIFAGEGLVINQVQVWNANLSDLIGRIVAYRDCGLSFKEIGCRVGRNQTTVMRICDRWMQEGTTDRRVRSHPPQCTTSRADRQIVRMAVTDRSVTSRTVAQHIQSVTHHPVSARTIRRRLQQSGLSARRPLLRLPLTQNHRRLRRQYCDKIRMWTAEWNKIVFTDKSRFCLQHHDGRIRVCRHLGERMLNNCVMHRHTGPAPGIMVWGGIGYHSRTPLVRIAGTLNSQCYIPEVLEPVVLPYLQGLPTAIFQHYNVRSHVARIVQILFVNRLIELLPWPAHSPEISPVENMWSMVSQRLTQITSPAATPDQLRQRVEAAWSAVPQEHIQSLFESMPRRVAAVISNNGVYSGY</sequence>
<dbReference type="EMBL" id="CP092880">
    <property type="protein sequence ID" value="UYV80076.1"/>
    <property type="molecule type" value="Genomic_DNA"/>
</dbReference>
<protein>
    <submittedName>
        <fullName evidence="3">CSNK1G2</fullName>
    </submittedName>
</protein>
<evidence type="ECO:0000313" key="3">
    <source>
        <dbReference type="EMBL" id="UYV80076.1"/>
    </source>
</evidence>
<dbReference type="Gene3D" id="3.30.420.10">
    <property type="entry name" value="Ribonuclease H-like superfamily/Ribonuclease H"/>
    <property type="match status" value="1"/>
</dbReference>
<name>A0ABY6LG16_9ARAC</name>